<keyword evidence="1" id="KW-0812">Transmembrane</keyword>
<sequence>MIQTTTGCSVITIEFPLSMSSSGDFLLSSRSHVLALTETKKDTRPFGVKRIAYCNSETKEEAIKQNKSNPQNHQPVTCSIHLLLLLQFFSFTLLHTCIICRYIISTQNFNFKFKFN</sequence>
<dbReference type="Proteomes" id="UP001229421">
    <property type="component" value="Unassembled WGS sequence"/>
</dbReference>
<keyword evidence="3" id="KW-1185">Reference proteome</keyword>
<evidence type="ECO:0000256" key="1">
    <source>
        <dbReference type="SAM" id="Phobius"/>
    </source>
</evidence>
<evidence type="ECO:0000313" key="2">
    <source>
        <dbReference type="EMBL" id="KAK1433990.1"/>
    </source>
</evidence>
<name>A0AAD8LAA0_TARER</name>
<dbReference type="AlphaFoldDB" id="A0AAD8LAA0"/>
<protein>
    <submittedName>
        <fullName evidence="2">Uncharacterized protein</fullName>
    </submittedName>
</protein>
<gene>
    <name evidence="2" type="ORF">QVD17_10908</name>
</gene>
<keyword evidence="1" id="KW-0472">Membrane</keyword>
<organism evidence="2 3">
    <name type="scientific">Tagetes erecta</name>
    <name type="common">African marigold</name>
    <dbReference type="NCBI Taxonomy" id="13708"/>
    <lineage>
        <taxon>Eukaryota</taxon>
        <taxon>Viridiplantae</taxon>
        <taxon>Streptophyta</taxon>
        <taxon>Embryophyta</taxon>
        <taxon>Tracheophyta</taxon>
        <taxon>Spermatophyta</taxon>
        <taxon>Magnoliopsida</taxon>
        <taxon>eudicotyledons</taxon>
        <taxon>Gunneridae</taxon>
        <taxon>Pentapetalae</taxon>
        <taxon>asterids</taxon>
        <taxon>campanulids</taxon>
        <taxon>Asterales</taxon>
        <taxon>Asteraceae</taxon>
        <taxon>Asteroideae</taxon>
        <taxon>Heliantheae alliance</taxon>
        <taxon>Tageteae</taxon>
        <taxon>Tagetes</taxon>
    </lineage>
</organism>
<feature type="transmembrane region" description="Helical" evidence="1">
    <location>
        <begin position="80"/>
        <end position="104"/>
    </location>
</feature>
<evidence type="ECO:0000313" key="3">
    <source>
        <dbReference type="Proteomes" id="UP001229421"/>
    </source>
</evidence>
<comment type="caution">
    <text evidence="2">The sequence shown here is derived from an EMBL/GenBank/DDBJ whole genome shotgun (WGS) entry which is preliminary data.</text>
</comment>
<proteinExistence type="predicted"/>
<reference evidence="2" key="1">
    <citation type="journal article" date="2023" name="bioRxiv">
        <title>Improved chromosome-level genome assembly for marigold (Tagetes erecta).</title>
        <authorList>
            <person name="Jiang F."/>
            <person name="Yuan L."/>
            <person name="Wang S."/>
            <person name="Wang H."/>
            <person name="Xu D."/>
            <person name="Wang A."/>
            <person name="Fan W."/>
        </authorList>
    </citation>
    <scope>NUCLEOTIDE SEQUENCE</scope>
    <source>
        <strain evidence="2">WSJ</strain>
        <tissue evidence="2">Leaf</tissue>
    </source>
</reference>
<accession>A0AAD8LAA0</accession>
<keyword evidence="1" id="KW-1133">Transmembrane helix</keyword>
<dbReference type="EMBL" id="JAUHHV010000002">
    <property type="protein sequence ID" value="KAK1433990.1"/>
    <property type="molecule type" value="Genomic_DNA"/>
</dbReference>